<dbReference type="InterPro" id="IPR011990">
    <property type="entry name" value="TPR-like_helical_dom_sf"/>
</dbReference>
<feature type="region of interest" description="Disordered" evidence="1">
    <location>
        <begin position="526"/>
        <end position="571"/>
    </location>
</feature>
<reference evidence="2 3" key="1">
    <citation type="submission" date="2020-11" db="EMBL/GenBank/DDBJ databases">
        <title>Kefir isolates.</title>
        <authorList>
            <person name="Marcisauskas S."/>
            <person name="Kim Y."/>
            <person name="Blasche S."/>
        </authorList>
    </citation>
    <scope>NUCLEOTIDE SEQUENCE [LARGE SCALE GENOMIC DNA]</scope>
    <source>
        <strain evidence="2 3">OG2</strain>
    </source>
</reference>
<dbReference type="PANTHER" id="PTHR31975">
    <property type="entry name" value="BUD SITE SELECTION PROTEIN 7-RELATED"/>
    <property type="match status" value="1"/>
</dbReference>
<accession>A0A9P6WC17</accession>
<dbReference type="EMBL" id="PUHR01000073">
    <property type="protein sequence ID" value="KAG0668257.1"/>
    <property type="molecule type" value="Genomic_DNA"/>
</dbReference>
<feature type="compositionally biased region" description="Polar residues" evidence="1">
    <location>
        <begin position="558"/>
        <end position="571"/>
    </location>
</feature>
<dbReference type="Gene3D" id="1.25.40.10">
    <property type="entry name" value="Tetratricopeptide repeat domain"/>
    <property type="match status" value="2"/>
</dbReference>
<evidence type="ECO:0000313" key="3">
    <source>
        <dbReference type="Proteomes" id="UP000750334"/>
    </source>
</evidence>
<dbReference type="AlphaFoldDB" id="A0A9P6WC17"/>
<dbReference type="GO" id="GO:0006893">
    <property type="term" value="P:Golgi to plasma membrane transport"/>
    <property type="evidence" value="ECO:0007669"/>
    <property type="project" value="UniProtKB-ARBA"/>
</dbReference>
<evidence type="ECO:0000256" key="1">
    <source>
        <dbReference type="SAM" id="MobiDB-lite"/>
    </source>
</evidence>
<feature type="compositionally biased region" description="Polar residues" evidence="1">
    <location>
        <begin position="534"/>
        <end position="550"/>
    </location>
</feature>
<dbReference type="OrthoDB" id="434695at2759"/>
<dbReference type="GO" id="GO:0034044">
    <property type="term" value="C:exomer complex"/>
    <property type="evidence" value="ECO:0007669"/>
    <property type="project" value="TreeGrafter"/>
</dbReference>
<proteinExistence type="predicted"/>
<dbReference type="PANTHER" id="PTHR31975:SF1">
    <property type="entry name" value="BUD SITE SELECTION PROTEIN 7-RELATED"/>
    <property type="match status" value="1"/>
</dbReference>
<comment type="caution">
    <text evidence="2">The sequence shown here is derived from an EMBL/GenBank/DDBJ whole genome shotgun (WGS) entry which is preliminary data.</text>
</comment>
<keyword evidence="3" id="KW-1185">Reference proteome</keyword>
<evidence type="ECO:0000313" key="2">
    <source>
        <dbReference type="EMBL" id="KAG0668257.1"/>
    </source>
</evidence>
<dbReference type="Proteomes" id="UP000750334">
    <property type="component" value="Unassembled WGS sequence"/>
</dbReference>
<organism evidence="2 3">
    <name type="scientific">Maudiozyma exigua</name>
    <name type="common">Yeast</name>
    <name type="synonym">Kazachstania exigua</name>
    <dbReference type="NCBI Taxonomy" id="34358"/>
    <lineage>
        <taxon>Eukaryota</taxon>
        <taxon>Fungi</taxon>
        <taxon>Dikarya</taxon>
        <taxon>Ascomycota</taxon>
        <taxon>Saccharomycotina</taxon>
        <taxon>Saccharomycetes</taxon>
        <taxon>Saccharomycetales</taxon>
        <taxon>Saccharomycetaceae</taxon>
        <taxon>Maudiozyma</taxon>
    </lineage>
</organism>
<name>A0A9P6WC17_MAUEX</name>
<protein>
    <recommendedName>
        <fullName evidence="4">Bud site selection protein 7</fullName>
    </recommendedName>
</protein>
<dbReference type="Pfam" id="PF09295">
    <property type="entry name" value="ChAPs"/>
    <property type="match status" value="1"/>
</dbReference>
<evidence type="ECO:0008006" key="4">
    <source>
        <dbReference type="Google" id="ProtNLM"/>
    </source>
</evidence>
<gene>
    <name evidence="2" type="ORF">C6P45_004863</name>
</gene>
<sequence>MLTQSSIPEVKEEQIGFAINERKTKLSQFLDLGPPDLITLVKYIGSTASATPANITEKLNDSSSVANVDPTTILAQLHSNDKLKGEIGTYFYSLGTDTSDPTSIAIFLKKIADLITEQPQVWFGKRKAFQVARISMSTWNTFRKCDMNIVVHMPGTVQMFILDSNDDQMHIEPNSEESKIIWAETFVSGVVRSMMLMKDNYEDGEVQNLVETLIVDPMTSGEIDAVADAFIDLFPMVYEKGELLGSPCDVINTSRTNNYLAETLIEIVKLTHSVDECREMLEGLIKKYPEAVILLARVFLECDMEIDAIQLICEQLQKIEEYENSNFSGNDLEYAVSPFQLDYKSELLCVQAEYLINVKRDYVLAQNVAQSAVSCTPSEFKPWFLLTRAYIRLNDVENALYSLNACPMAVSKEKYSLKRVVPFPTKMSLHLPLPVDVVLDGVTSLNPQDIQMEHKTADATLVNLASTNLKSTYLLCYKLLTEIAAITGWDDLLKFRAQIFIMENDYQRVASEETAYSSTNANTAASINNVPVEDSNQTGTSESVVTDTAVQQQQQGQESIQNNSSHMNSSHTITSNASSIIRSKRLCERWLDNLIMLLYEDFKVYTVWQAEHMQHEAQNEDYRKLTFEWELFGLCARRLGHYPEAAKAFQIALSQRFSAQSARKLLEYCINERQRVRQMASLPNSGMTSNQIMTRINELDMTIIDLCVKVCCWNHRWYIEFSTQLLTAMGLVAQDIGLTKVSTEINARYSTTVYDLVKDNILLFLDEYTNDYYDS</sequence>
<dbReference type="SUPFAM" id="SSF48452">
    <property type="entry name" value="TPR-like"/>
    <property type="match status" value="1"/>
</dbReference>
<dbReference type="InterPro" id="IPR015374">
    <property type="entry name" value="ChAPs"/>
</dbReference>